<gene>
    <name evidence="3" type="ORF">MU0083_002009</name>
</gene>
<feature type="transmembrane region" description="Helical" evidence="2">
    <location>
        <begin position="71"/>
        <end position="92"/>
    </location>
</feature>
<reference evidence="3 4" key="1">
    <citation type="submission" date="2023-08" db="EMBL/GenBank/DDBJ databases">
        <authorList>
            <person name="Folkvardsen B D."/>
            <person name="Norman A."/>
        </authorList>
    </citation>
    <scope>NUCLEOTIDE SEQUENCE [LARGE SCALE GENOMIC DNA]</scope>
    <source>
        <strain evidence="3 4">Mu0083</strain>
    </source>
</reference>
<protein>
    <submittedName>
        <fullName evidence="3">DUF2567 domain-containing protein</fullName>
    </submittedName>
</protein>
<dbReference type="EMBL" id="OY726394">
    <property type="protein sequence ID" value="CAJ1498760.1"/>
    <property type="molecule type" value="Genomic_DNA"/>
</dbReference>
<evidence type="ECO:0000313" key="3">
    <source>
        <dbReference type="EMBL" id="CAJ1498760.1"/>
    </source>
</evidence>
<dbReference type="Proteomes" id="UP001190336">
    <property type="component" value="Chromosome"/>
</dbReference>
<dbReference type="Pfam" id="PF10821">
    <property type="entry name" value="DUF2567"/>
    <property type="match status" value="1"/>
</dbReference>
<keyword evidence="4" id="KW-1185">Reference proteome</keyword>
<feature type="transmembrane region" description="Helical" evidence="2">
    <location>
        <begin position="104"/>
        <end position="125"/>
    </location>
</feature>
<sequence length="218" mass="22629">MVQESPVGEVAPRMSRLRACLLLALGLALTGGPIGAFWASFAPPVHGVVALARNGERVQAALGSEAENLFIAPILLLGLLTMLAVVAGTAAWQWRAHRGPAMVVGLSAGLTAAAVSAALAGRALVHRRYGVIDVEGAPVSPEHRVHYVVDGPPVFLGNTPAQLAITLLLPAATAVLLYGFCTLWCARDDLGAYPAQPVPRRVPPPPAVRAEDGVAPLR</sequence>
<dbReference type="InterPro" id="IPR021213">
    <property type="entry name" value="DUF2567"/>
</dbReference>
<keyword evidence="2" id="KW-1133">Transmembrane helix</keyword>
<proteinExistence type="predicted"/>
<keyword evidence="2" id="KW-0472">Membrane</keyword>
<evidence type="ECO:0000313" key="4">
    <source>
        <dbReference type="Proteomes" id="UP001190336"/>
    </source>
</evidence>
<evidence type="ECO:0000256" key="1">
    <source>
        <dbReference type="SAM" id="MobiDB-lite"/>
    </source>
</evidence>
<evidence type="ECO:0000256" key="2">
    <source>
        <dbReference type="SAM" id="Phobius"/>
    </source>
</evidence>
<feature type="compositionally biased region" description="Pro residues" evidence="1">
    <location>
        <begin position="196"/>
        <end position="207"/>
    </location>
</feature>
<dbReference type="RefSeq" id="WP_308477006.1">
    <property type="nucleotide sequence ID" value="NZ_OY726394.1"/>
</dbReference>
<organism evidence="3 4">
    <name type="scientific">[Mycobacterium] kokjensenii</name>
    <dbReference type="NCBI Taxonomy" id="3064287"/>
    <lineage>
        <taxon>Bacteria</taxon>
        <taxon>Bacillati</taxon>
        <taxon>Actinomycetota</taxon>
        <taxon>Actinomycetes</taxon>
        <taxon>Mycobacteriales</taxon>
        <taxon>Mycobacteriaceae</taxon>
        <taxon>Mycolicibacter</taxon>
    </lineage>
</organism>
<accession>A0ABM9LGS1</accession>
<feature type="region of interest" description="Disordered" evidence="1">
    <location>
        <begin position="195"/>
        <end position="218"/>
    </location>
</feature>
<keyword evidence="2" id="KW-0812">Transmembrane</keyword>
<name>A0ABM9LGS1_9MYCO</name>
<feature type="transmembrane region" description="Helical" evidence="2">
    <location>
        <begin position="163"/>
        <end position="186"/>
    </location>
</feature>